<organism evidence="12 13">
    <name type="scientific">Streptomonospora nanhaiensis</name>
    <dbReference type="NCBI Taxonomy" id="1323731"/>
    <lineage>
        <taxon>Bacteria</taxon>
        <taxon>Bacillati</taxon>
        <taxon>Actinomycetota</taxon>
        <taxon>Actinomycetes</taxon>
        <taxon>Streptosporangiales</taxon>
        <taxon>Nocardiopsidaceae</taxon>
        <taxon>Streptomonospora</taxon>
    </lineage>
</organism>
<evidence type="ECO:0000256" key="6">
    <source>
        <dbReference type="ARBA" id="ARBA00022777"/>
    </source>
</evidence>
<feature type="compositionally biased region" description="Low complexity" evidence="9">
    <location>
        <begin position="345"/>
        <end position="356"/>
    </location>
</feature>
<evidence type="ECO:0000256" key="7">
    <source>
        <dbReference type="ARBA" id="ARBA00022840"/>
    </source>
</evidence>
<keyword evidence="4" id="KW-0808">Transferase</keyword>
<dbReference type="InterPro" id="IPR050482">
    <property type="entry name" value="Sensor_HK_TwoCompSys"/>
</dbReference>
<evidence type="ECO:0000256" key="4">
    <source>
        <dbReference type="ARBA" id="ARBA00022679"/>
    </source>
</evidence>
<keyword evidence="10" id="KW-0472">Membrane</keyword>
<dbReference type="Gene3D" id="1.20.5.1930">
    <property type="match status" value="1"/>
</dbReference>
<dbReference type="Proteomes" id="UP000575985">
    <property type="component" value="Unassembled WGS sequence"/>
</dbReference>
<dbReference type="AlphaFoldDB" id="A0A853BSE6"/>
<evidence type="ECO:0000256" key="2">
    <source>
        <dbReference type="ARBA" id="ARBA00012438"/>
    </source>
</evidence>
<dbReference type="SUPFAM" id="SSF55874">
    <property type="entry name" value="ATPase domain of HSP90 chaperone/DNA topoisomerase II/histidine kinase"/>
    <property type="match status" value="1"/>
</dbReference>
<feature type="transmembrane region" description="Helical" evidence="10">
    <location>
        <begin position="57"/>
        <end position="76"/>
    </location>
</feature>
<evidence type="ECO:0000313" key="13">
    <source>
        <dbReference type="Proteomes" id="UP000575985"/>
    </source>
</evidence>
<reference evidence="12 13" key="1">
    <citation type="submission" date="2020-07" db="EMBL/GenBank/DDBJ databases">
        <title>Sequencing the genomes of 1000 actinobacteria strains.</title>
        <authorList>
            <person name="Klenk H.-P."/>
        </authorList>
    </citation>
    <scope>NUCLEOTIDE SEQUENCE [LARGE SCALE GENOMIC DNA]</scope>
    <source>
        <strain evidence="12 13">DSM 45927</strain>
    </source>
</reference>
<dbReference type="GO" id="GO:0000155">
    <property type="term" value="F:phosphorelay sensor kinase activity"/>
    <property type="evidence" value="ECO:0007669"/>
    <property type="project" value="InterPro"/>
</dbReference>
<dbReference type="RefSeq" id="WP_179769788.1">
    <property type="nucleotide sequence ID" value="NZ_JACCFO010000001.1"/>
</dbReference>
<dbReference type="EMBL" id="JACCFO010000001">
    <property type="protein sequence ID" value="NYI98689.1"/>
    <property type="molecule type" value="Genomic_DNA"/>
</dbReference>
<keyword evidence="13" id="KW-1185">Reference proteome</keyword>
<dbReference type="InterPro" id="IPR011712">
    <property type="entry name" value="Sig_transdc_His_kin_sub3_dim/P"/>
</dbReference>
<feature type="transmembrane region" description="Helical" evidence="10">
    <location>
        <begin position="439"/>
        <end position="460"/>
    </location>
</feature>
<sequence>MRKLGAAAARAGGELLRPLSGRPTAGSLAGDALLWAALCVPAVMPLVVAADTGGSGAITPLQAVLACTLLAAAVALGRPYPVAAGVLGVGVVAVNPAGAPALIVLSYLAGRRDPRVWPAAAALGAVALGAVVFSLGSAEQLFALPGLYITIVFVIVLPWMVGVFRRQRRRLADSGWELARRLEREQEIAADQARLRERARIAQDMHDSLGHELSLIALRAGALELAPDLAEHHRAAAAGVRERATAATDRLREIVGVLREADAAAPTAPADEEIAAVVERAREAGVQVVLERRGTWEGLPPMVDRAAYRVVQEGLTNATRHAPGAPVRVLLERGPAGTVAAVRNAAPPRGAVPSRGAPGGRAGGHPAPGGHGLIGLAERVRLAGGVLEAGEDGGGFAVTARFPAKGAAPASAPAASPTSAADRHLRAEHRRLRWRTARMVLAAGALAVVGMALGVAGTFVRMDSATLDPADYRALRVGAPAEEVAAELPWQEYDSAAADDGSALARRLDCRYYRSHHGFLSGGFTVYRLCFDDGVLAAKDALPELGEPPA</sequence>
<dbReference type="PANTHER" id="PTHR24421:SF10">
    <property type="entry name" value="NITRATE_NITRITE SENSOR PROTEIN NARQ"/>
    <property type="match status" value="1"/>
</dbReference>
<dbReference type="GO" id="GO:0016020">
    <property type="term" value="C:membrane"/>
    <property type="evidence" value="ECO:0007669"/>
    <property type="project" value="InterPro"/>
</dbReference>
<name>A0A853BSE6_9ACTN</name>
<proteinExistence type="predicted"/>
<evidence type="ECO:0000256" key="10">
    <source>
        <dbReference type="SAM" id="Phobius"/>
    </source>
</evidence>
<keyword evidence="10" id="KW-1133">Transmembrane helix</keyword>
<feature type="region of interest" description="Disordered" evidence="9">
    <location>
        <begin position="345"/>
        <end position="369"/>
    </location>
</feature>
<dbReference type="Gene3D" id="3.30.565.10">
    <property type="entry name" value="Histidine kinase-like ATPase, C-terminal domain"/>
    <property type="match status" value="1"/>
</dbReference>
<evidence type="ECO:0000256" key="8">
    <source>
        <dbReference type="ARBA" id="ARBA00023012"/>
    </source>
</evidence>
<feature type="compositionally biased region" description="Gly residues" evidence="9">
    <location>
        <begin position="357"/>
        <end position="369"/>
    </location>
</feature>
<evidence type="ECO:0000259" key="11">
    <source>
        <dbReference type="Pfam" id="PF07730"/>
    </source>
</evidence>
<comment type="catalytic activity">
    <reaction evidence="1">
        <text>ATP + protein L-histidine = ADP + protein N-phospho-L-histidine.</text>
        <dbReference type="EC" id="2.7.13.3"/>
    </reaction>
</comment>
<evidence type="ECO:0000313" key="12">
    <source>
        <dbReference type="EMBL" id="NYI98689.1"/>
    </source>
</evidence>
<dbReference type="Pfam" id="PF07730">
    <property type="entry name" value="HisKA_3"/>
    <property type="match status" value="1"/>
</dbReference>
<feature type="domain" description="Signal transduction histidine kinase subgroup 3 dimerisation and phosphoacceptor" evidence="11">
    <location>
        <begin position="197"/>
        <end position="262"/>
    </location>
</feature>
<comment type="caution">
    <text evidence="12">The sequence shown here is derived from an EMBL/GenBank/DDBJ whole genome shotgun (WGS) entry which is preliminary data.</text>
</comment>
<dbReference type="GO" id="GO:0046983">
    <property type="term" value="F:protein dimerization activity"/>
    <property type="evidence" value="ECO:0007669"/>
    <property type="project" value="InterPro"/>
</dbReference>
<keyword evidence="5" id="KW-0547">Nucleotide-binding</keyword>
<evidence type="ECO:0000256" key="5">
    <source>
        <dbReference type="ARBA" id="ARBA00022741"/>
    </source>
</evidence>
<keyword evidence="7" id="KW-0067">ATP-binding</keyword>
<keyword evidence="6 12" id="KW-0418">Kinase</keyword>
<evidence type="ECO:0000256" key="3">
    <source>
        <dbReference type="ARBA" id="ARBA00022553"/>
    </source>
</evidence>
<feature type="transmembrane region" description="Helical" evidence="10">
    <location>
        <begin position="116"/>
        <end position="136"/>
    </location>
</feature>
<dbReference type="GO" id="GO:0005524">
    <property type="term" value="F:ATP binding"/>
    <property type="evidence" value="ECO:0007669"/>
    <property type="project" value="UniProtKB-KW"/>
</dbReference>
<dbReference type="InterPro" id="IPR036890">
    <property type="entry name" value="HATPase_C_sf"/>
</dbReference>
<evidence type="ECO:0000256" key="1">
    <source>
        <dbReference type="ARBA" id="ARBA00000085"/>
    </source>
</evidence>
<dbReference type="EC" id="2.7.13.3" evidence="2"/>
<keyword evidence="8" id="KW-0902">Two-component regulatory system</keyword>
<evidence type="ECO:0000256" key="9">
    <source>
        <dbReference type="SAM" id="MobiDB-lite"/>
    </source>
</evidence>
<accession>A0A853BSE6</accession>
<feature type="transmembrane region" description="Helical" evidence="10">
    <location>
        <begin position="32"/>
        <end position="50"/>
    </location>
</feature>
<dbReference type="PANTHER" id="PTHR24421">
    <property type="entry name" value="NITRATE/NITRITE SENSOR PROTEIN NARX-RELATED"/>
    <property type="match status" value="1"/>
</dbReference>
<keyword evidence="3" id="KW-0597">Phosphoprotein</keyword>
<gene>
    <name evidence="12" type="ORF">HNR12_004966</name>
</gene>
<keyword evidence="10" id="KW-0812">Transmembrane</keyword>
<feature type="transmembrane region" description="Helical" evidence="10">
    <location>
        <begin position="142"/>
        <end position="164"/>
    </location>
</feature>
<protein>
    <recommendedName>
        <fullName evidence="2">histidine kinase</fullName>
        <ecNumber evidence="2">2.7.13.3</ecNumber>
    </recommendedName>
</protein>
<feature type="transmembrane region" description="Helical" evidence="10">
    <location>
        <begin position="82"/>
        <end position="109"/>
    </location>
</feature>
<dbReference type="CDD" id="cd16917">
    <property type="entry name" value="HATPase_UhpB-NarQ-NarX-like"/>
    <property type="match status" value="1"/>
</dbReference>